<feature type="region of interest" description="Disordered" evidence="2">
    <location>
        <begin position="412"/>
        <end position="439"/>
    </location>
</feature>
<accession>A0A1J4K5W7</accession>
<feature type="coiled-coil region" evidence="1">
    <location>
        <begin position="37"/>
        <end position="64"/>
    </location>
</feature>
<gene>
    <name evidence="3" type="ORF">TRFO_25368</name>
</gene>
<reference evidence="3" key="1">
    <citation type="submission" date="2016-10" db="EMBL/GenBank/DDBJ databases">
        <authorList>
            <person name="Benchimol M."/>
            <person name="Almeida L.G."/>
            <person name="Vasconcelos A.T."/>
            <person name="Perreira-Neves A."/>
            <person name="Rosa I.A."/>
            <person name="Tasca T."/>
            <person name="Bogo M.R."/>
            <person name="de Souza W."/>
        </authorList>
    </citation>
    <scope>NUCLEOTIDE SEQUENCE [LARGE SCALE GENOMIC DNA]</scope>
    <source>
        <strain evidence="3">K</strain>
    </source>
</reference>
<evidence type="ECO:0000313" key="3">
    <source>
        <dbReference type="EMBL" id="OHT06555.1"/>
    </source>
</evidence>
<organism evidence="3 4">
    <name type="scientific">Tritrichomonas foetus</name>
    <dbReference type="NCBI Taxonomy" id="1144522"/>
    <lineage>
        <taxon>Eukaryota</taxon>
        <taxon>Metamonada</taxon>
        <taxon>Parabasalia</taxon>
        <taxon>Tritrichomonadida</taxon>
        <taxon>Tritrichomonadidae</taxon>
        <taxon>Tritrichomonas</taxon>
    </lineage>
</organism>
<feature type="coiled-coil region" evidence="1">
    <location>
        <begin position="116"/>
        <end position="150"/>
    </location>
</feature>
<dbReference type="Proteomes" id="UP000179807">
    <property type="component" value="Unassembled WGS sequence"/>
</dbReference>
<feature type="region of interest" description="Disordered" evidence="2">
    <location>
        <begin position="290"/>
        <end position="318"/>
    </location>
</feature>
<evidence type="ECO:0000313" key="4">
    <source>
        <dbReference type="Proteomes" id="UP000179807"/>
    </source>
</evidence>
<sequence length="558" mass="65921">MLQQTPRKTINDQFRGTTIVEHFQKARNIDEEASLIESKIENRIQKLKDKCEQYRETIHRDQERYNQTKTIVQMRQTAFFQQTKNFNQNQNNCYHTTNIKDNIMETLSSIDRDPKILALKREIKDLKLEIRRVNDQIEKMNHALLELNEKSIYLNILNSPVRNNNINRMNMISMSPIAVHNLDDSMNEEDKYHRIINELKSRLSEIEEREIMASRVLAKPLDEIQTLEILTEKAERSLYRVNQRFHETTPTKSHLKIQDLQDEVDILIAQNYERRNELSKKEKKLKILKSSLSNTYKSPSRSKKKSPYTPGKANHKKEMNKINEIYKKLKIRGEKLDEEEESINEFEQKGIHLRKQMETHWSEKMKEIGKLSSQYRSNQNMEVQIHSYLEKNTVLQLKLNDIQDIKSRLKRKYEGSSFHKSQNISDRSDILNQKSSQQSRIMDLSNKENILSRKKHKISKLAEEVKKKEIEEKMLSSRVEFLESQLSKVISDTEAKQNEVKRERTDLSISIHSTNDKSFQNEYSRSQTLTISKIELSSDDDTSEIFDNISCSTSIPKL</sequence>
<keyword evidence="1" id="KW-0175">Coiled coil</keyword>
<evidence type="ECO:0000256" key="1">
    <source>
        <dbReference type="SAM" id="Coils"/>
    </source>
</evidence>
<feature type="coiled-coil region" evidence="1">
    <location>
        <begin position="444"/>
        <end position="471"/>
    </location>
</feature>
<feature type="compositionally biased region" description="Polar residues" evidence="2">
    <location>
        <begin position="418"/>
        <end position="439"/>
    </location>
</feature>
<dbReference type="AlphaFoldDB" id="A0A1J4K5W7"/>
<proteinExistence type="predicted"/>
<feature type="compositionally biased region" description="Low complexity" evidence="2">
    <location>
        <begin position="290"/>
        <end position="299"/>
    </location>
</feature>
<comment type="caution">
    <text evidence="3">The sequence shown here is derived from an EMBL/GenBank/DDBJ whole genome shotgun (WGS) entry which is preliminary data.</text>
</comment>
<protein>
    <submittedName>
        <fullName evidence="3">Uncharacterized protein</fullName>
    </submittedName>
</protein>
<keyword evidence="4" id="KW-1185">Reference proteome</keyword>
<dbReference type="GeneID" id="94839008"/>
<name>A0A1J4K5W7_9EUKA</name>
<dbReference type="RefSeq" id="XP_068359691.1">
    <property type="nucleotide sequence ID" value="XM_068504304.1"/>
</dbReference>
<dbReference type="VEuPathDB" id="TrichDB:TRFO_25368"/>
<evidence type="ECO:0000256" key="2">
    <source>
        <dbReference type="SAM" id="MobiDB-lite"/>
    </source>
</evidence>
<dbReference type="EMBL" id="MLAK01000722">
    <property type="protein sequence ID" value="OHT06555.1"/>
    <property type="molecule type" value="Genomic_DNA"/>
</dbReference>